<dbReference type="GO" id="GO:0003677">
    <property type="term" value="F:DNA binding"/>
    <property type="evidence" value="ECO:0007669"/>
    <property type="project" value="UniProtKB-KW"/>
</dbReference>
<dbReference type="Pfam" id="PF00196">
    <property type="entry name" value="GerE"/>
    <property type="match status" value="1"/>
</dbReference>
<comment type="caution">
    <text evidence="3">The sequence shown here is derived from an EMBL/GenBank/DDBJ whole genome shotgun (WGS) entry which is preliminary data.</text>
</comment>
<dbReference type="PANTHER" id="PTHR43214:SF42">
    <property type="entry name" value="TRANSCRIPTIONAL REGULATORY PROTEIN DESR"/>
    <property type="match status" value="1"/>
</dbReference>
<gene>
    <name evidence="3" type="ORF">Aco04nite_52350</name>
</gene>
<evidence type="ECO:0000313" key="4">
    <source>
        <dbReference type="Proteomes" id="UP000680865"/>
    </source>
</evidence>
<dbReference type="SMART" id="SM00421">
    <property type="entry name" value="HTH_LUXR"/>
    <property type="match status" value="1"/>
</dbReference>
<dbReference type="CDD" id="cd06170">
    <property type="entry name" value="LuxR_C_like"/>
    <property type="match status" value="1"/>
</dbReference>
<evidence type="ECO:0000313" key="3">
    <source>
        <dbReference type="EMBL" id="GIM76824.1"/>
    </source>
</evidence>
<dbReference type="RefSeq" id="WP_280519384.1">
    <property type="nucleotide sequence ID" value="NZ_BAAATW010000005.1"/>
</dbReference>
<protein>
    <recommendedName>
        <fullName evidence="2">HTH luxR-type domain-containing protein</fullName>
    </recommendedName>
</protein>
<reference evidence="3" key="1">
    <citation type="submission" date="2021-03" db="EMBL/GenBank/DDBJ databases">
        <title>Whole genome shotgun sequence of Actinoplanes consettensis NBRC 14913.</title>
        <authorList>
            <person name="Komaki H."/>
            <person name="Tamura T."/>
        </authorList>
    </citation>
    <scope>NUCLEOTIDE SEQUENCE</scope>
    <source>
        <strain evidence="3">NBRC 14913</strain>
    </source>
</reference>
<dbReference type="PRINTS" id="PR00038">
    <property type="entry name" value="HTHLUXR"/>
</dbReference>
<dbReference type="Gene3D" id="1.10.10.10">
    <property type="entry name" value="Winged helix-like DNA-binding domain superfamily/Winged helix DNA-binding domain"/>
    <property type="match status" value="1"/>
</dbReference>
<evidence type="ECO:0000256" key="1">
    <source>
        <dbReference type="ARBA" id="ARBA00023125"/>
    </source>
</evidence>
<proteinExistence type="predicted"/>
<dbReference type="InterPro" id="IPR036388">
    <property type="entry name" value="WH-like_DNA-bd_sf"/>
</dbReference>
<dbReference type="SUPFAM" id="SSF46894">
    <property type="entry name" value="C-terminal effector domain of the bipartite response regulators"/>
    <property type="match status" value="1"/>
</dbReference>
<name>A0A919VS66_9ACTN</name>
<dbReference type="InterPro" id="IPR000792">
    <property type="entry name" value="Tscrpt_reg_LuxR_C"/>
</dbReference>
<dbReference type="PROSITE" id="PS00622">
    <property type="entry name" value="HTH_LUXR_1"/>
    <property type="match status" value="1"/>
</dbReference>
<keyword evidence="4" id="KW-1185">Reference proteome</keyword>
<accession>A0A919VS66</accession>
<organism evidence="3 4">
    <name type="scientific">Winogradskya consettensis</name>
    <dbReference type="NCBI Taxonomy" id="113560"/>
    <lineage>
        <taxon>Bacteria</taxon>
        <taxon>Bacillati</taxon>
        <taxon>Actinomycetota</taxon>
        <taxon>Actinomycetes</taxon>
        <taxon>Micromonosporales</taxon>
        <taxon>Micromonosporaceae</taxon>
        <taxon>Winogradskya</taxon>
    </lineage>
</organism>
<dbReference type="Proteomes" id="UP000680865">
    <property type="component" value="Unassembled WGS sequence"/>
</dbReference>
<dbReference type="InterPro" id="IPR016032">
    <property type="entry name" value="Sig_transdc_resp-reg_C-effctor"/>
</dbReference>
<dbReference type="PANTHER" id="PTHR43214">
    <property type="entry name" value="TWO-COMPONENT RESPONSE REGULATOR"/>
    <property type="match status" value="1"/>
</dbReference>
<dbReference type="AlphaFoldDB" id="A0A919VS66"/>
<dbReference type="EMBL" id="BOQP01000028">
    <property type="protein sequence ID" value="GIM76824.1"/>
    <property type="molecule type" value="Genomic_DNA"/>
</dbReference>
<dbReference type="InterPro" id="IPR039420">
    <property type="entry name" value="WalR-like"/>
</dbReference>
<dbReference type="GO" id="GO:0006355">
    <property type="term" value="P:regulation of DNA-templated transcription"/>
    <property type="evidence" value="ECO:0007669"/>
    <property type="project" value="InterPro"/>
</dbReference>
<sequence>MIDPELIAVALETGSSPLTPRETDVLRAAGLGISTDEIAAVLSLSRATVRNYLSNAITKVNARNRIDAIRICRDAGWL</sequence>
<feature type="domain" description="HTH luxR-type" evidence="2">
    <location>
        <begin position="11"/>
        <end position="76"/>
    </location>
</feature>
<keyword evidence="1" id="KW-0238">DNA-binding</keyword>
<dbReference type="PROSITE" id="PS50043">
    <property type="entry name" value="HTH_LUXR_2"/>
    <property type="match status" value="1"/>
</dbReference>
<evidence type="ECO:0000259" key="2">
    <source>
        <dbReference type="PROSITE" id="PS50043"/>
    </source>
</evidence>